<protein>
    <submittedName>
        <fullName evidence="1">Uncharacterized protein</fullName>
    </submittedName>
</protein>
<accession>A0AAU8B8I8</accession>
<evidence type="ECO:0000313" key="1">
    <source>
        <dbReference type="EMBL" id="XCD08356.1"/>
    </source>
</evidence>
<proteinExistence type="predicted"/>
<sequence>MKETYKLRYAIPRLNLNTRPSSSQQYLVYIAEYDDTKSPEDQRYSTITKSCTCSPDGTCYVDSNNLLEYVVGSELKPFTEYILKFHNRSVINPTDDYVVFKTGMSMSLEDSPYHGKMLLPEQSYAVTYDPNQCSLSLGSGEVTYFAYYLEDGKKIETTAWNYEIDDNDLWPSLIPFPSNSEKFASEKSGVISQMDGYEIAF</sequence>
<dbReference type="EMBL" id="PP511876">
    <property type="protein sequence ID" value="XCD08356.1"/>
    <property type="molecule type" value="Genomic_DNA"/>
</dbReference>
<name>A0AAU8B8I8_9CAUD</name>
<organism evidence="1">
    <name type="scientific">Dulem virus 42</name>
    <dbReference type="NCBI Taxonomy" id="3145760"/>
    <lineage>
        <taxon>Viruses</taxon>
        <taxon>Duplodnaviria</taxon>
        <taxon>Heunggongvirae</taxon>
        <taxon>Uroviricota</taxon>
        <taxon>Caudoviricetes</taxon>
    </lineage>
</organism>
<reference evidence="1" key="1">
    <citation type="submission" date="2024-03" db="EMBL/GenBank/DDBJ databases">
        <title>Diverse circular DNA viruses in blood, oral, and fecal samples of captive lemurs.</title>
        <authorList>
            <person name="Paietta E.N."/>
            <person name="Kraberger S."/>
            <person name="Lund M.C."/>
            <person name="Custer J.M."/>
            <person name="Vargas K.M."/>
            <person name="Ehmke E.E."/>
            <person name="Yoder A.D."/>
            <person name="Varsani A."/>
        </authorList>
    </citation>
    <scope>NUCLEOTIDE SEQUENCE</scope>
    <source>
        <strain evidence="1">Duke_30FF_63</strain>
    </source>
</reference>